<gene>
    <name evidence="2" type="ORF">AWH56_015335</name>
</gene>
<dbReference type="SUPFAM" id="SSF52821">
    <property type="entry name" value="Rhodanese/Cell cycle control phosphatase"/>
    <property type="match status" value="1"/>
</dbReference>
<dbReference type="RefSeq" id="WP_182081109.1">
    <property type="nucleotide sequence ID" value="NZ_CP063356.2"/>
</dbReference>
<dbReference type="SMART" id="SM00450">
    <property type="entry name" value="RHOD"/>
    <property type="match status" value="1"/>
</dbReference>
<sequence>MAFMRDGIKQIEVNELKEILKAKPKDVVVIDVREREEYDDFHIPGIPLIPMQTIPNILDDLKPDKEYIFVCRSGNRSHNVARFLKENGIDDAHNFSGGMLTWDDEVRTGLENVITDISKLYE</sequence>
<protein>
    <submittedName>
        <fullName evidence="2">Rhodanese-like domain-containing protein</fullName>
    </submittedName>
</protein>
<dbReference type="Proteomes" id="UP000180175">
    <property type="component" value="Chromosome"/>
</dbReference>
<dbReference type="PANTHER" id="PTHR43031:SF17">
    <property type="entry name" value="SULFURTRANSFERASE YTWF-RELATED"/>
    <property type="match status" value="1"/>
</dbReference>
<reference evidence="2 3" key="1">
    <citation type="journal article" date="2017" name="Genome Announc.">
        <title>Draft Genome Sequences of Four Alkaliphilic Bacteria Belonging to the Anaerobacillus Genus.</title>
        <authorList>
            <person name="Bassil N.M."/>
            <person name="Lloyd J.R."/>
        </authorList>
    </citation>
    <scope>NUCLEOTIDE SEQUENCE [LARGE SCALE GENOMIC DNA]</scope>
    <source>
        <strain evidence="2 3">NB2006</strain>
    </source>
</reference>
<dbReference type="PROSITE" id="PS50206">
    <property type="entry name" value="RHODANESE_3"/>
    <property type="match status" value="1"/>
</dbReference>
<reference evidence="2 3" key="2">
    <citation type="journal article" date="2019" name="Int. J. Syst. Evol. Microbiol.">
        <title>Anaerobacillus isosaccharinicus sp. nov., an alkaliphilic bacterium which degrades isosaccharinic acid.</title>
        <authorList>
            <person name="Bassil N.M."/>
            <person name="Lloyd J.R."/>
        </authorList>
    </citation>
    <scope>NUCLEOTIDE SEQUENCE [LARGE SCALE GENOMIC DNA]</scope>
    <source>
        <strain evidence="2 3">NB2006</strain>
    </source>
</reference>
<organism evidence="2 3">
    <name type="scientific">Anaerobacillus isosaccharinicus</name>
    <dbReference type="NCBI Taxonomy" id="1532552"/>
    <lineage>
        <taxon>Bacteria</taxon>
        <taxon>Bacillati</taxon>
        <taxon>Bacillota</taxon>
        <taxon>Bacilli</taxon>
        <taxon>Bacillales</taxon>
        <taxon>Bacillaceae</taxon>
        <taxon>Anaerobacillus</taxon>
    </lineage>
</organism>
<dbReference type="Pfam" id="PF00581">
    <property type="entry name" value="Rhodanese"/>
    <property type="match status" value="1"/>
</dbReference>
<dbReference type="EMBL" id="CP063356">
    <property type="protein sequence ID" value="QOY34109.1"/>
    <property type="molecule type" value="Genomic_DNA"/>
</dbReference>
<evidence type="ECO:0000313" key="2">
    <source>
        <dbReference type="EMBL" id="QOY34109.1"/>
    </source>
</evidence>
<dbReference type="CDD" id="cd00158">
    <property type="entry name" value="RHOD"/>
    <property type="match status" value="1"/>
</dbReference>
<dbReference type="Gene3D" id="3.40.250.10">
    <property type="entry name" value="Rhodanese-like domain"/>
    <property type="match status" value="1"/>
</dbReference>
<dbReference type="PANTHER" id="PTHR43031">
    <property type="entry name" value="FAD-DEPENDENT OXIDOREDUCTASE"/>
    <property type="match status" value="1"/>
</dbReference>
<name>A0A7S7L472_9BACI</name>
<dbReference type="AlphaFoldDB" id="A0A7S7L472"/>
<dbReference type="InterPro" id="IPR050229">
    <property type="entry name" value="GlpE_sulfurtransferase"/>
</dbReference>
<accession>A0A7S7L472</accession>
<keyword evidence="3" id="KW-1185">Reference proteome</keyword>
<dbReference type="InterPro" id="IPR001763">
    <property type="entry name" value="Rhodanese-like_dom"/>
</dbReference>
<evidence type="ECO:0000259" key="1">
    <source>
        <dbReference type="PROSITE" id="PS50206"/>
    </source>
</evidence>
<evidence type="ECO:0000313" key="3">
    <source>
        <dbReference type="Proteomes" id="UP000180175"/>
    </source>
</evidence>
<proteinExistence type="predicted"/>
<dbReference type="KEGG" id="aia:AWH56_015335"/>
<feature type="domain" description="Rhodanese" evidence="1">
    <location>
        <begin position="23"/>
        <end position="111"/>
    </location>
</feature>
<dbReference type="InterPro" id="IPR036873">
    <property type="entry name" value="Rhodanese-like_dom_sf"/>
</dbReference>